<feature type="binding site" evidence="4">
    <location>
        <position position="103"/>
    </location>
    <ligand>
        <name>Mg(2+)</name>
        <dbReference type="ChEBI" id="CHEBI:18420"/>
    </ligand>
</feature>
<dbReference type="Proteomes" id="UP000002875">
    <property type="component" value="Chromosome"/>
</dbReference>
<keyword evidence="4" id="KW-0963">Cytoplasm</keyword>
<dbReference type="InterPro" id="IPR050116">
    <property type="entry name" value="DNA_polymerase-Y"/>
</dbReference>
<dbReference type="InterPro" id="IPR036775">
    <property type="entry name" value="DNA_pol_Y-fam_lit_finger_sf"/>
</dbReference>
<dbReference type="SUPFAM" id="SSF100879">
    <property type="entry name" value="Lesion bypass DNA polymerase (Y-family), little finger domain"/>
    <property type="match status" value="1"/>
</dbReference>
<comment type="function">
    <text evidence="4">Poorly processive, error-prone DNA polymerase involved in untargeted mutagenesis. Copies undamaged DNA at stalled replication forks, which arise in vivo from mismatched or misaligned primer ends. These misaligned primers can be extended by PolIV. Exhibits no 3'-5' exonuclease (proofreading) activity. May be involved in translesional synthesis, in conjunction with the beta clamp from PolIII.</text>
</comment>
<dbReference type="Gene3D" id="1.10.150.20">
    <property type="entry name" value="5' to 3' exonuclease, C-terminal subdomain"/>
    <property type="match status" value="1"/>
</dbReference>
<dbReference type="InterPro" id="IPR043502">
    <property type="entry name" value="DNA/RNA_pol_sf"/>
</dbReference>
<evidence type="ECO:0000256" key="1">
    <source>
        <dbReference type="ARBA" id="ARBA00010945"/>
    </source>
</evidence>
<feature type="domain" description="UmuC" evidence="5">
    <location>
        <begin position="5"/>
        <end position="185"/>
    </location>
</feature>
<comment type="similarity">
    <text evidence="1 4">Belongs to the DNA polymerase type-Y family.</text>
</comment>
<keyword evidence="7" id="KW-1185">Reference proteome</keyword>
<keyword evidence="4" id="KW-0234">DNA repair</keyword>
<keyword evidence="4" id="KW-0460">Magnesium</keyword>
<feature type="site" description="Substrate discrimination" evidence="4">
    <location>
        <position position="14"/>
    </location>
</feature>
<evidence type="ECO:0000256" key="4">
    <source>
        <dbReference type="HAMAP-Rule" id="MF_01113"/>
    </source>
</evidence>
<keyword evidence="3 4" id="KW-0239">DNA-directed DNA polymerase</keyword>
<proteinExistence type="inferred from homology"/>
<dbReference type="Pfam" id="PF00817">
    <property type="entry name" value="IMS"/>
    <property type="match status" value="1"/>
</dbReference>
<dbReference type="Gene3D" id="3.30.1490.100">
    <property type="entry name" value="DNA polymerase, Y-family, little finger domain"/>
    <property type="match status" value="1"/>
</dbReference>
<comment type="subcellular location">
    <subcellularLocation>
        <location evidence="4">Cytoplasm</location>
    </subcellularLocation>
</comment>
<comment type="subunit">
    <text evidence="4">Monomer.</text>
</comment>
<dbReference type="HAMAP" id="MF_01113">
    <property type="entry name" value="DNApol_IV"/>
    <property type="match status" value="1"/>
</dbReference>
<evidence type="ECO:0000259" key="5">
    <source>
        <dbReference type="PROSITE" id="PS50173"/>
    </source>
</evidence>
<dbReference type="InterPro" id="IPR022880">
    <property type="entry name" value="DNApol_IV"/>
</dbReference>
<dbReference type="InterPro" id="IPR024728">
    <property type="entry name" value="PolY_HhH_motif"/>
</dbReference>
<protein>
    <recommendedName>
        <fullName evidence="4">DNA polymerase IV</fullName>
        <shortName evidence="4">Pol IV</shortName>
        <ecNumber evidence="4">2.7.7.7</ecNumber>
    </recommendedName>
</protein>
<dbReference type="InterPro" id="IPR043128">
    <property type="entry name" value="Rev_trsase/Diguanyl_cyclase"/>
</dbReference>
<dbReference type="EMBL" id="CP002961">
    <property type="protein sequence ID" value="AFK02962.1"/>
    <property type="molecule type" value="Genomic_DNA"/>
</dbReference>
<dbReference type="CDD" id="cd03586">
    <property type="entry name" value="PolY_Pol_IV_kappa"/>
    <property type="match status" value="1"/>
</dbReference>
<dbReference type="NCBIfam" id="NF002677">
    <property type="entry name" value="PRK02406.1"/>
    <property type="match status" value="1"/>
</dbReference>
<keyword evidence="2 4" id="KW-0515">Mutator protein</keyword>
<dbReference type="PANTHER" id="PTHR11076">
    <property type="entry name" value="DNA REPAIR POLYMERASE UMUC / TRANSFERASE FAMILY MEMBER"/>
    <property type="match status" value="1"/>
</dbReference>
<feature type="binding site" evidence="4">
    <location>
        <position position="9"/>
    </location>
    <ligand>
        <name>Mg(2+)</name>
        <dbReference type="ChEBI" id="CHEBI:18420"/>
    </ligand>
</feature>
<dbReference type="InterPro" id="IPR001126">
    <property type="entry name" value="UmuC"/>
</dbReference>
<dbReference type="InterPro" id="IPR017961">
    <property type="entry name" value="DNA_pol_Y-fam_little_finger"/>
</dbReference>
<comment type="cofactor">
    <cofactor evidence="4">
        <name>Mg(2+)</name>
        <dbReference type="ChEBI" id="CHEBI:18420"/>
    </cofactor>
    <text evidence="4">Binds 2 magnesium ions per subunit.</text>
</comment>
<dbReference type="Gene3D" id="3.40.1170.60">
    <property type="match status" value="1"/>
</dbReference>
<organism evidence="6 7">
    <name type="scientific">Emticicia oligotrophica (strain DSM 17448 / CIP 109782 / MTCC 6937 / GPTSA100-15)</name>
    <dbReference type="NCBI Taxonomy" id="929562"/>
    <lineage>
        <taxon>Bacteria</taxon>
        <taxon>Pseudomonadati</taxon>
        <taxon>Bacteroidota</taxon>
        <taxon>Cytophagia</taxon>
        <taxon>Cytophagales</taxon>
        <taxon>Leadbetterellaceae</taxon>
        <taxon>Emticicia</taxon>
    </lineage>
</organism>
<keyword evidence="4" id="KW-0808">Transferase</keyword>
<keyword evidence="4" id="KW-0548">Nucleotidyltransferase</keyword>
<keyword evidence="4" id="KW-0227">DNA damage</keyword>
<dbReference type="RefSeq" id="WP_015028661.1">
    <property type="nucleotide sequence ID" value="NC_018748.1"/>
</dbReference>
<reference evidence="6 7" key="1">
    <citation type="submission" date="2011-07" db="EMBL/GenBank/DDBJ databases">
        <title>The complete genome of chromosome of Emticicia oligotrophica DSM 17448.</title>
        <authorList>
            <consortium name="US DOE Joint Genome Institute (JGI-PGF)"/>
            <person name="Lucas S."/>
            <person name="Han J."/>
            <person name="Lapidus A."/>
            <person name="Bruce D."/>
            <person name="Goodwin L."/>
            <person name="Pitluck S."/>
            <person name="Peters L."/>
            <person name="Kyrpides N."/>
            <person name="Mavromatis K."/>
            <person name="Ivanova N."/>
            <person name="Ovchinnikova G."/>
            <person name="Teshima H."/>
            <person name="Detter J.C."/>
            <person name="Tapia R."/>
            <person name="Han C."/>
            <person name="Land M."/>
            <person name="Hauser L."/>
            <person name="Markowitz V."/>
            <person name="Cheng J.-F."/>
            <person name="Hugenholtz P."/>
            <person name="Woyke T."/>
            <person name="Wu D."/>
            <person name="Tindall B."/>
            <person name="Pomrenke H."/>
            <person name="Brambilla E."/>
            <person name="Klenk H.-P."/>
            <person name="Eisen J.A."/>
        </authorList>
    </citation>
    <scope>NUCLEOTIDE SEQUENCE [LARGE SCALE GENOMIC DNA]</scope>
    <source>
        <strain evidence="6 7">DSM 17448</strain>
    </source>
</reference>
<dbReference type="PROSITE" id="PS50173">
    <property type="entry name" value="UMUC"/>
    <property type="match status" value="1"/>
</dbReference>
<keyword evidence="4" id="KW-0238">DNA-binding</keyword>
<gene>
    <name evidence="4" type="primary">dinB</name>
    <name evidence="6" type="ordered locus">Emtol_1820</name>
</gene>
<evidence type="ECO:0000313" key="7">
    <source>
        <dbReference type="Proteomes" id="UP000002875"/>
    </source>
</evidence>
<name>A0ABN4ALM2_EMTOG</name>
<sequence>MHRKIIHIDMDAFFASVEQRDFAELRGKPVAVGGSSERGVVAAASYEARKFGVRSAMSSRIAKQKCPSLIFVKPRFEVYKQVSREIREIFLEYTPLVEPLSLDEAYLDVTENLKGIATATEIAQEIKVRIKEKTTLTASAGVSVNKFLAKIASDYRKPDGLFVIKPSQAEAFVEKLEIAKFHGIGRVTAEKMHKMGIFTGKELREKSLEFLVNNFGKVGRYYHDIARGIDNRSVNPDSIRKSVGVENTFDRDLTEPDDLYHELDDIIEQLWRRMQRANAFGKSITLKIKFADFDTITRSRTTHLPVFEKDFLAKVSYEMLNNLFPLPKGVRLMGVSFSNLEFADEMIGRQLTLSF</sequence>
<comment type="catalytic activity">
    <reaction evidence="4">
        <text>DNA(n) + a 2'-deoxyribonucleoside 5'-triphosphate = DNA(n+1) + diphosphate</text>
        <dbReference type="Rhea" id="RHEA:22508"/>
        <dbReference type="Rhea" id="RHEA-COMP:17339"/>
        <dbReference type="Rhea" id="RHEA-COMP:17340"/>
        <dbReference type="ChEBI" id="CHEBI:33019"/>
        <dbReference type="ChEBI" id="CHEBI:61560"/>
        <dbReference type="ChEBI" id="CHEBI:173112"/>
        <dbReference type="EC" id="2.7.7.7"/>
    </reaction>
</comment>
<dbReference type="SUPFAM" id="SSF56672">
    <property type="entry name" value="DNA/RNA polymerases"/>
    <property type="match status" value="1"/>
</dbReference>
<dbReference type="Gene3D" id="3.30.70.270">
    <property type="match status" value="1"/>
</dbReference>
<accession>A0ABN4ALM2</accession>
<feature type="active site" evidence="4">
    <location>
        <position position="104"/>
    </location>
</feature>
<keyword evidence="4" id="KW-0479">Metal-binding</keyword>
<dbReference type="Pfam" id="PF11798">
    <property type="entry name" value="IMS_HHH"/>
    <property type="match status" value="1"/>
</dbReference>
<evidence type="ECO:0000313" key="6">
    <source>
        <dbReference type="EMBL" id="AFK02962.1"/>
    </source>
</evidence>
<dbReference type="Pfam" id="PF11799">
    <property type="entry name" value="IMS_C"/>
    <property type="match status" value="1"/>
</dbReference>
<dbReference type="PANTHER" id="PTHR11076:SF33">
    <property type="entry name" value="DNA POLYMERASE KAPPA"/>
    <property type="match status" value="1"/>
</dbReference>
<dbReference type="EC" id="2.7.7.7" evidence="4"/>
<evidence type="ECO:0000256" key="3">
    <source>
        <dbReference type="ARBA" id="ARBA00022932"/>
    </source>
</evidence>
<evidence type="ECO:0000256" key="2">
    <source>
        <dbReference type="ARBA" id="ARBA00022457"/>
    </source>
</evidence>
<keyword evidence="4" id="KW-0235">DNA replication</keyword>